<evidence type="ECO:0000256" key="7">
    <source>
        <dbReference type="SAM" id="Phobius"/>
    </source>
</evidence>
<dbReference type="Proteomes" id="UP000247498">
    <property type="component" value="Unassembled WGS sequence"/>
</dbReference>
<comment type="caution">
    <text evidence="9">The sequence shown here is derived from an EMBL/GenBank/DDBJ whole genome shotgun (WGS) entry which is preliminary data.</text>
</comment>
<dbReference type="STRING" id="307507.A0A2V0PNP0"/>
<dbReference type="SUPFAM" id="SSF144091">
    <property type="entry name" value="Rhomboid-like"/>
    <property type="match status" value="1"/>
</dbReference>
<name>A0A2V0PNP0_9CHLO</name>
<comment type="similarity">
    <text evidence="2">Belongs to the peptidase S54 family.</text>
</comment>
<evidence type="ECO:0000256" key="6">
    <source>
        <dbReference type="SAM" id="MobiDB-lite"/>
    </source>
</evidence>
<gene>
    <name evidence="9" type="ORF">Rsub_12436</name>
</gene>
<dbReference type="Pfam" id="PF01694">
    <property type="entry name" value="Rhomboid"/>
    <property type="match status" value="1"/>
</dbReference>
<feature type="compositionally biased region" description="Low complexity" evidence="6">
    <location>
        <begin position="66"/>
        <end position="77"/>
    </location>
</feature>
<dbReference type="EMBL" id="BDRX01000170">
    <property type="protein sequence ID" value="GBF99723.1"/>
    <property type="molecule type" value="Genomic_DNA"/>
</dbReference>
<proteinExistence type="inferred from homology"/>
<feature type="domain" description="Peptidase S54 rhomboid" evidence="8">
    <location>
        <begin position="169"/>
        <end position="314"/>
    </location>
</feature>
<dbReference type="InParanoid" id="A0A2V0PNP0"/>
<dbReference type="InterPro" id="IPR022764">
    <property type="entry name" value="Peptidase_S54_rhomboid_dom"/>
</dbReference>
<dbReference type="GO" id="GO:0016020">
    <property type="term" value="C:membrane"/>
    <property type="evidence" value="ECO:0007669"/>
    <property type="project" value="UniProtKB-SubCell"/>
</dbReference>
<evidence type="ECO:0000256" key="3">
    <source>
        <dbReference type="ARBA" id="ARBA00022692"/>
    </source>
</evidence>
<evidence type="ECO:0000256" key="2">
    <source>
        <dbReference type="ARBA" id="ARBA00009045"/>
    </source>
</evidence>
<evidence type="ECO:0000256" key="5">
    <source>
        <dbReference type="ARBA" id="ARBA00023136"/>
    </source>
</evidence>
<feature type="transmembrane region" description="Helical" evidence="7">
    <location>
        <begin position="208"/>
        <end position="227"/>
    </location>
</feature>
<dbReference type="AlphaFoldDB" id="A0A2V0PNP0"/>
<keyword evidence="3 7" id="KW-0812">Transmembrane</keyword>
<organism evidence="9 10">
    <name type="scientific">Raphidocelis subcapitata</name>
    <dbReference type="NCBI Taxonomy" id="307507"/>
    <lineage>
        <taxon>Eukaryota</taxon>
        <taxon>Viridiplantae</taxon>
        <taxon>Chlorophyta</taxon>
        <taxon>core chlorophytes</taxon>
        <taxon>Chlorophyceae</taxon>
        <taxon>CS clade</taxon>
        <taxon>Sphaeropleales</taxon>
        <taxon>Selenastraceae</taxon>
        <taxon>Raphidocelis</taxon>
    </lineage>
</organism>
<evidence type="ECO:0000256" key="1">
    <source>
        <dbReference type="ARBA" id="ARBA00004141"/>
    </source>
</evidence>
<reference evidence="9 10" key="1">
    <citation type="journal article" date="2018" name="Sci. Rep.">
        <title>Raphidocelis subcapitata (=Pseudokirchneriella subcapitata) provides an insight into genome evolution and environmental adaptations in the Sphaeropleales.</title>
        <authorList>
            <person name="Suzuki S."/>
            <person name="Yamaguchi H."/>
            <person name="Nakajima N."/>
            <person name="Kawachi M."/>
        </authorList>
    </citation>
    <scope>NUCLEOTIDE SEQUENCE [LARGE SCALE GENOMIC DNA]</scope>
    <source>
        <strain evidence="9 10">NIES-35</strain>
    </source>
</reference>
<comment type="subcellular location">
    <subcellularLocation>
        <location evidence="1">Membrane</location>
        <topology evidence="1">Multi-pass membrane protein</topology>
    </subcellularLocation>
</comment>
<keyword evidence="4 7" id="KW-1133">Transmembrane helix</keyword>
<evidence type="ECO:0000313" key="10">
    <source>
        <dbReference type="Proteomes" id="UP000247498"/>
    </source>
</evidence>
<dbReference type="Gene3D" id="1.20.1540.10">
    <property type="entry name" value="Rhomboid-like"/>
    <property type="match status" value="1"/>
</dbReference>
<evidence type="ECO:0000259" key="8">
    <source>
        <dbReference type="Pfam" id="PF01694"/>
    </source>
</evidence>
<evidence type="ECO:0000313" key="9">
    <source>
        <dbReference type="EMBL" id="GBF99723.1"/>
    </source>
</evidence>
<feature type="region of interest" description="Disordered" evidence="6">
    <location>
        <begin position="66"/>
        <end position="85"/>
    </location>
</feature>
<feature type="transmembrane region" description="Helical" evidence="7">
    <location>
        <begin position="271"/>
        <end position="291"/>
    </location>
</feature>
<dbReference type="InterPro" id="IPR035952">
    <property type="entry name" value="Rhomboid-like_sf"/>
</dbReference>
<dbReference type="GO" id="GO:0004252">
    <property type="term" value="F:serine-type endopeptidase activity"/>
    <property type="evidence" value="ECO:0007669"/>
    <property type="project" value="InterPro"/>
</dbReference>
<evidence type="ECO:0000256" key="4">
    <source>
        <dbReference type="ARBA" id="ARBA00022989"/>
    </source>
</evidence>
<protein>
    <recommendedName>
        <fullName evidence="8">Peptidase S54 rhomboid domain-containing protein</fullName>
    </recommendedName>
</protein>
<sequence length="326" mass="33376">MGLRRAARCLERAAAAGGWPPAPWGPQPLNSQQHTAQRYLELVLSRLAPSCTRGAAAGAPTNPFRSAARCASSSSSSSGGGGGGGALSRASTAAAALAAPSGAHRAASTFTPSRLFPKQRRFTAADAAFWGIAAANAATCIAAKAEAPAPREFVLRHMRASVESVLDGRLHTLPACVVAHYSAVHCAVNIGLLALFRRVHPLTAPQLLLLFFGGGLAGAAAQVAYNWFDAGGFDYGARYALNTPAFLGCSGGVAAVTAYKCALAPLAMKMVLIVPLPIAFALFVYCCSMTQEEEYCDGPPAKLGGAAVGALAALAAILTRGRVPLK</sequence>
<feature type="transmembrane region" description="Helical" evidence="7">
    <location>
        <begin position="178"/>
        <end position="196"/>
    </location>
</feature>
<dbReference type="OrthoDB" id="546068at2759"/>
<keyword evidence="5 7" id="KW-0472">Membrane</keyword>
<feature type="transmembrane region" description="Helical" evidence="7">
    <location>
        <begin position="239"/>
        <end position="259"/>
    </location>
</feature>
<accession>A0A2V0PNP0</accession>
<keyword evidence="10" id="KW-1185">Reference proteome</keyword>